<protein>
    <recommendedName>
        <fullName evidence="4">Ricin B lectin domain-containing protein</fullName>
    </recommendedName>
</protein>
<dbReference type="HOGENOM" id="CLU_103062_0_0_1"/>
<dbReference type="eggNOG" id="ENOG502RQU6">
    <property type="taxonomic scope" value="Eukaryota"/>
</dbReference>
<keyword evidence="1" id="KW-0472">Membrane</keyword>
<keyword evidence="1" id="KW-0812">Transmembrane</keyword>
<evidence type="ECO:0000313" key="3">
    <source>
        <dbReference type="Proteomes" id="UP000009169"/>
    </source>
</evidence>
<evidence type="ECO:0000313" key="2">
    <source>
        <dbReference type="EMBL" id="EGE07134.1"/>
    </source>
</evidence>
<evidence type="ECO:0000256" key="1">
    <source>
        <dbReference type="SAM" id="Phobius"/>
    </source>
</evidence>
<sequence length="235" mass="26349">MRPICYTGYMEKLAVVTPTDNAGARAQVPIYLYFLSVLAIMQLLSVLSLCLLVSGGSAQLYVDSRSSTSNTTSLRQNYEYILRYEYRMVPLTANFTVLDDFNHDILTIGNNSNGEIIEVKPNDGRSQWHMTRLASYTHVVRDKYSNKYIHFPTLKDGAIATLSSDAATLFEAVIGPNVIYNLNATDANPRDGPLFWTVEPLSATDQRPVLKLRKPAFGRARQDFVMKKTPQQGNN</sequence>
<name>F2PZ16_TRIEC</name>
<keyword evidence="3" id="KW-1185">Reference proteome</keyword>
<evidence type="ECO:0008006" key="4">
    <source>
        <dbReference type="Google" id="ProtNLM"/>
    </source>
</evidence>
<dbReference type="EMBL" id="DS995756">
    <property type="protein sequence ID" value="EGE07134.1"/>
    <property type="molecule type" value="Genomic_DNA"/>
</dbReference>
<organism evidence="2 3">
    <name type="scientific">Trichophyton equinum (strain ATCC MYA-4606 / CBS 127.97)</name>
    <name type="common">Horse ringworm fungus</name>
    <dbReference type="NCBI Taxonomy" id="559882"/>
    <lineage>
        <taxon>Eukaryota</taxon>
        <taxon>Fungi</taxon>
        <taxon>Dikarya</taxon>
        <taxon>Ascomycota</taxon>
        <taxon>Pezizomycotina</taxon>
        <taxon>Eurotiomycetes</taxon>
        <taxon>Eurotiomycetidae</taxon>
        <taxon>Onygenales</taxon>
        <taxon>Arthrodermataceae</taxon>
        <taxon>Trichophyton</taxon>
    </lineage>
</organism>
<dbReference type="OrthoDB" id="4172425at2759"/>
<dbReference type="AlphaFoldDB" id="F2PZ16"/>
<dbReference type="VEuPathDB" id="FungiDB:TEQG_06122"/>
<accession>F2PZ16</accession>
<gene>
    <name evidence="2" type="ORF">TEQG_06122</name>
</gene>
<dbReference type="Proteomes" id="UP000009169">
    <property type="component" value="Unassembled WGS sequence"/>
</dbReference>
<proteinExistence type="predicted"/>
<feature type="transmembrane region" description="Helical" evidence="1">
    <location>
        <begin position="30"/>
        <end position="53"/>
    </location>
</feature>
<keyword evidence="1" id="KW-1133">Transmembrane helix</keyword>
<reference evidence="3" key="1">
    <citation type="journal article" date="2012" name="MBio">
        <title>Comparative genome analysis of Trichophyton rubrum and related dermatophytes reveals candidate genes involved in infection.</title>
        <authorList>
            <person name="Martinez D.A."/>
            <person name="Oliver B.G."/>
            <person name="Graeser Y."/>
            <person name="Goldberg J.M."/>
            <person name="Li W."/>
            <person name="Martinez-Rossi N.M."/>
            <person name="Monod M."/>
            <person name="Shelest E."/>
            <person name="Barton R.C."/>
            <person name="Birch E."/>
            <person name="Brakhage A.A."/>
            <person name="Chen Z."/>
            <person name="Gurr S.J."/>
            <person name="Heiman D."/>
            <person name="Heitman J."/>
            <person name="Kosti I."/>
            <person name="Rossi A."/>
            <person name="Saif S."/>
            <person name="Samalova M."/>
            <person name="Saunders C.W."/>
            <person name="Shea T."/>
            <person name="Summerbell R.C."/>
            <person name="Xu J."/>
            <person name="Young S."/>
            <person name="Zeng Q."/>
            <person name="Birren B.W."/>
            <person name="Cuomo C.A."/>
            <person name="White T.C."/>
        </authorList>
    </citation>
    <scope>NUCLEOTIDE SEQUENCE [LARGE SCALE GENOMIC DNA]</scope>
    <source>
        <strain evidence="3">ATCC MYA-4606 / CBS 127.97</strain>
    </source>
</reference>